<protein>
    <recommendedName>
        <fullName evidence="3">F-box domain-containing protein</fullName>
    </recommendedName>
</protein>
<name>A0AAN8A418_9PEZI</name>
<evidence type="ECO:0008006" key="3">
    <source>
        <dbReference type="Google" id="ProtNLM"/>
    </source>
</evidence>
<gene>
    <name evidence="1" type="ORF">LTR97_004214</name>
</gene>
<evidence type="ECO:0000313" key="2">
    <source>
        <dbReference type="Proteomes" id="UP001310594"/>
    </source>
</evidence>
<reference evidence="1" key="1">
    <citation type="submission" date="2023-08" db="EMBL/GenBank/DDBJ databases">
        <title>Black Yeasts Isolated from many extreme environments.</title>
        <authorList>
            <person name="Coleine C."/>
            <person name="Stajich J.E."/>
            <person name="Selbmann L."/>
        </authorList>
    </citation>
    <scope>NUCLEOTIDE SEQUENCE</scope>
    <source>
        <strain evidence="1">CCFEE 5810</strain>
    </source>
</reference>
<dbReference type="Proteomes" id="UP001310594">
    <property type="component" value="Unassembled WGS sequence"/>
</dbReference>
<proteinExistence type="predicted"/>
<sequence>MSGRAQPFRLLDLPAELRVRIYENLFEPNPGTPQEISLLDIRKHVPELAVLATSRLVRREAYAVGKTAEAEIFARHQFMLDLVIDEACSQESPGLQAAIAALPCYPISRMALGWYVKPRTDLARYTARMAPTVLHLTSEELHCAYVVEGVCTFGRGLPKVVSLMKEEAMFLGLALTRGHDGAYLDIGNIMTTLGNMLVKRDGCYLELGDRDIAEMVLAYTSWQHEQDNDDGLYD</sequence>
<organism evidence="1 2">
    <name type="scientific">Elasticomyces elasticus</name>
    <dbReference type="NCBI Taxonomy" id="574655"/>
    <lineage>
        <taxon>Eukaryota</taxon>
        <taxon>Fungi</taxon>
        <taxon>Dikarya</taxon>
        <taxon>Ascomycota</taxon>
        <taxon>Pezizomycotina</taxon>
        <taxon>Dothideomycetes</taxon>
        <taxon>Dothideomycetidae</taxon>
        <taxon>Mycosphaerellales</taxon>
        <taxon>Teratosphaeriaceae</taxon>
        <taxon>Elasticomyces</taxon>
    </lineage>
</organism>
<accession>A0AAN8A418</accession>
<dbReference type="AlphaFoldDB" id="A0AAN8A418"/>
<comment type="caution">
    <text evidence="1">The sequence shown here is derived from an EMBL/GenBank/DDBJ whole genome shotgun (WGS) entry which is preliminary data.</text>
</comment>
<dbReference type="EMBL" id="JAVRQU010000005">
    <property type="protein sequence ID" value="KAK5703265.1"/>
    <property type="molecule type" value="Genomic_DNA"/>
</dbReference>
<evidence type="ECO:0000313" key="1">
    <source>
        <dbReference type="EMBL" id="KAK5703265.1"/>
    </source>
</evidence>